<organism evidence="2 3">
    <name type="scientific">Lasiosphaeria miniovina</name>
    <dbReference type="NCBI Taxonomy" id="1954250"/>
    <lineage>
        <taxon>Eukaryota</taxon>
        <taxon>Fungi</taxon>
        <taxon>Dikarya</taxon>
        <taxon>Ascomycota</taxon>
        <taxon>Pezizomycotina</taxon>
        <taxon>Sordariomycetes</taxon>
        <taxon>Sordariomycetidae</taxon>
        <taxon>Sordariales</taxon>
        <taxon>Lasiosphaeriaceae</taxon>
        <taxon>Lasiosphaeria</taxon>
    </lineage>
</organism>
<comment type="caution">
    <text evidence="2">The sequence shown here is derived from an EMBL/GenBank/DDBJ whole genome shotgun (WGS) entry which is preliminary data.</text>
</comment>
<accession>A0AA39ZU67</accession>
<gene>
    <name evidence="2" type="ORF">B0T26DRAFT_732758</name>
</gene>
<dbReference type="GeneID" id="85326392"/>
<dbReference type="Proteomes" id="UP001172101">
    <property type="component" value="Unassembled WGS sequence"/>
</dbReference>
<feature type="chain" id="PRO_5041458982" description="Secreted protein" evidence="1">
    <location>
        <begin position="16"/>
        <end position="173"/>
    </location>
</feature>
<evidence type="ECO:0000313" key="3">
    <source>
        <dbReference type="Proteomes" id="UP001172101"/>
    </source>
</evidence>
<dbReference type="EMBL" id="JAUIRO010000008">
    <property type="protein sequence ID" value="KAK0703801.1"/>
    <property type="molecule type" value="Genomic_DNA"/>
</dbReference>
<dbReference type="AlphaFoldDB" id="A0AA39ZU67"/>
<name>A0AA39ZU67_9PEZI</name>
<evidence type="ECO:0000256" key="1">
    <source>
        <dbReference type="SAM" id="SignalP"/>
    </source>
</evidence>
<protein>
    <recommendedName>
        <fullName evidence="4">Secreted protein</fullName>
    </recommendedName>
</protein>
<reference evidence="2" key="1">
    <citation type="submission" date="2023-06" db="EMBL/GenBank/DDBJ databases">
        <title>Genome-scale phylogeny and comparative genomics of the fungal order Sordariales.</title>
        <authorList>
            <consortium name="Lawrence Berkeley National Laboratory"/>
            <person name="Hensen N."/>
            <person name="Bonometti L."/>
            <person name="Westerberg I."/>
            <person name="Brannstrom I.O."/>
            <person name="Guillou S."/>
            <person name="Cros-Aarteil S."/>
            <person name="Calhoun S."/>
            <person name="Haridas S."/>
            <person name="Kuo A."/>
            <person name="Mondo S."/>
            <person name="Pangilinan J."/>
            <person name="Riley R."/>
            <person name="LaButti K."/>
            <person name="Andreopoulos B."/>
            <person name="Lipzen A."/>
            <person name="Chen C."/>
            <person name="Yanf M."/>
            <person name="Daum C."/>
            <person name="Ng V."/>
            <person name="Clum A."/>
            <person name="Steindorff A."/>
            <person name="Ohm R."/>
            <person name="Martin F."/>
            <person name="Silar P."/>
            <person name="Natvig D."/>
            <person name="Lalanne C."/>
            <person name="Gautier V."/>
            <person name="Ament-velasquez S.L."/>
            <person name="Kruys A."/>
            <person name="Hutchinson M.I."/>
            <person name="Powell A.J."/>
            <person name="Barry K."/>
            <person name="Miller A.N."/>
            <person name="Grigoriev I.V."/>
            <person name="Debuchy R."/>
            <person name="Gladieux P."/>
            <person name="Thoren M.H."/>
            <person name="Johannesson H."/>
        </authorList>
    </citation>
    <scope>NUCLEOTIDE SEQUENCE</scope>
    <source>
        <strain evidence="2">SMH2392-1A</strain>
    </source>
</reference>
<evidence type="ECO:0000313" key="2">
    <source>
        <dbReference type="EMBL" id="KAK0703801.1"/>
    </source>
</evidence>
<keyword evidence="3" id="KW-1185">Reference proteome</keyword>
<sequence>MAMLFWRGIWSFACAGPQDDFSGPRSGGVGESVRGELLCCLCSETCREPEQGNIPCRHTAAESQTDRMTDRQTDGHPFSARCSSNDCNVGIGRFDGSWPCLGIFLPTYSVLTECCCRMGWTSSKVCVLPGLALVGLAWSGSGGIDGNGLSGVWFLEATGEWTARQKRKGFCSC</sequence>
<proteinExistence type="predicted"/>
<keyword evidence="1" id="KW-0732">Signal</keyword>
<dbReference type="RefSeq" id="XP_060290660.1">
    <property type="nucleotide sequence ID" value="XM_060443122.1"/>
</dbReference>
<feature type="signal peptide" evidence="1">
    <location>
        <begin position="1"/>
        <end position="15"/>
    </location>
</feature>
<evidence type="ECO:0008006" key="4">
    <source>
        <dbReference type="Google" id="ProtNLM"/>
    </source>
</evidence>